<evidence type="ECO:0000313" key="1">
    <source>
        <dbReference type="EMBL" id="CAG8795444.1"/>
    </source>
</evidence>
<name>A0ACA9RIU8_9GLOM</name>
<comment type="caution">
    <text evidence="1">The sequence shown here is derived from an EMBL/GenBank/DDBJ whole genome shotgun (WGS) entry which is preliminary data.</text>
</comment>
<evidence type="ECO:0000313" key="2">
    <source>
        <dbReference type="Proteomes" id="UP000789920"/>
    </source>
</evidence>
<accession>A0ACA9RIU8</accession>
<dbReference type="EMBL" id="CAJVQC010055520">
    <property type="protein sequence ID" value="CAG8795444.1"/>
    <property type="molecule type" value="Genomic_DNA"/>
</dbReference>
<keyword evidence="2" id="KW-1185">Reference proteome</keyword>
<dbReference type="Proteomes" id="UP000789920">
    <property type="component" value="Unassembled WGS sequence"/>
</dbReference>
<organism evidence="1 2">
    <name type="scientific">Racocetra persica</name>
    <dbReference type="NCBI Taxonomy" id="160502"/>
    <lineage>
        <taxon>Eukaryota</taxon>
        <taxon>Fungi</taxon>
        <taxon>Fungi incertae sedis</taxon>
        <taxon>Mucoromycota</taxon>
        <taxon>Glomeromycotina</taxon>
        <taxon>Glomeromycetes</taxon>
        <taxon>Diversisporales</taxon>
        <taxon>Gigasporaceae</taxon>
        <taxon>Racocetra</taxon>
    </lineage>
</organism>
<feature type="non-terminal residue" evidence="1">
    <location>
        <position position="372"/>
    </location>
</feature>
<reference evidence="1" key="1">
    <citation type="submission" date="2021-06" db="EMBL/GenBank/DDBJ databases">
        <authorList>
            <person name="Kallberg Y."/>
            <person name="Tangrot J."/>
            <person name="Rosling A."/>
        </authorList>
    </citation>
    <scope>NUCLEOTIDE SEQUENCE</scope>
    <source>
        <strain evidence="1">MA461A</strain>
    </source>
</reference>
<proteinExistence type="predicted"/>
<protein>
    <submittedName>
        <fullName evidence="1">26069_t:CDS:1</fullName>
    </submittedName>
</protein>
<sequence length="372" mass="42982">MYYYLAIVAFVSYFLYKCFIHPLYLSPLSKIPGPPVYNILLGHLFSLLKDPSKALFHLSKQYGRIFRFHALFNKPHVLISDPQLIKTIFISRVYDFPRYDIINPTYEDLIGDGIILADGDSHKRQRKVISLIFSFVHIKEMTPTFIQAGHNLKAIWMKEIGNKREERITISDTIADITLDVIGLVGKKLPTDDNNKFYDAVNTINNVSEKLLADQKNSPVQGTDLLSLLVKANYQLPVNEQLTHREIVSSVMTFLMAGHDTSTVVLAWALYFLAKHPDFQDRLRKELLDIFPDRDYHPTFDQIEQLKFLDCTVKEVLRFFPPVPILARVNKKDEMFNGYFIPKNSPLIISVYAVHHDPSIWGDDVEYFNPSR</sequence>
<gene>
    <name evidence="1" type="ORF">RPERSI_LOCUS19959</name>
</gene>